<keyword evidence="3" id="KW-1185">Reference proteome</keyword>
<dbReference type="Pfam" id="PF13302">
    <property type="entry name" value="Acetyltransf_3"/>
    <property type="match status" value="1"/>
</dbReference>
<feature type="domain" description="N-acetyltransferase" evidence="1">
    <location>
        <begin position="24"/>
        <end position="190"/>
    </location>
</feature>
<accession>A0ABY6I0Z6</accession>
<dbReference type="PANTHER" id="PTHR43792:SF1">
    <property type="entry name" value="N-ACETYLTRANSFERASE DOMAIN-CONTAINING PROTEIN"/>
    <property type="match status" value="1"/>
</dbReference>
<dbReference type="SUPFAM" id="SSF55729">
    <property type="entry name" value="Acyl-CoA N-acyltransferases (Nat)"/>
    <property type="match status" value="1"/>
</dbReference>
<evidence type="ECO:0000313" key="2">
    <source>
        <dbReference type="EMBL" id="UYP48777.1"/>
    </source>
</evidence>
<organism evidence="2 3">
    <name type="scientific">Candidatus Lokiarchaeum ossiferum</name>
    <dbReference type="NCBI Taxonomy" id="2951803"/>
    <lineage>
        <taxon>Archaea</taxon>
        <taxon>Promethearchaeati</taxon>
        <taxon>Promethearchaeota</taxon>
        <taxon>Promethearchaeia</taxon>
        <taxon>Promethearchaeales</taxon>
        <taxon>Promethearchaeaceae</taxon>
        <taxon>Candidatus Lokiarchaeum</taxon>
    </lineage>
</organism>
<reference evidence="2" key="1">
    <citation type="submission" date="2022-09" db="EMBL/GenBank/DDBJ databases">
        <title>Actin cytoskeleton and complex cell architecture in an #Asgard archaeon.</title>
        <authorList>
            <person name="Ponce Toledo R.I."/>
            <person name="Schleper C."/>
            <person name="Rodrigues Oliveira T."/>
            <person name="Wollweber F."/>
            <person name="Xu J."/>
            <person name="Rittmann S."/>
            <person name="Klingl A."/>
            <person name="Pilhofer M."/>
        </authorList>
    </citation>
    <scope>NUCLEOTIDE SEQUENCE</scope>
    <source>
        <strain evidence="2">B-35</strain>
    </source>
</reference>
<dbReference type="InterPro" id="IPR016181">
    <property type="entry name" value="Acyl_CoA_acyltransferase"/>
</dbReference>
<evidence type="ECO:0000313" key="3">
    <source>
        <dbReference type="Proteomes" id="UP001208689"/>
    </source>
</evidence>
<gene>
    <name evidence="2" type="ORF">NEF87_005062</name>
</gene>
<dbReference type="Gene3D" id="3.40.630.30">
    <property type="match status" value="1"/>
</dbReference>
<dbReference type="EMBL" id="CP104013">
    <property type="protein sequence ID" value="UYP48777.1"/>
    <property type="molecule type" value="Genomic_DNA"/>
</dbReference>
<dbReference type="InterPro" id="IPR051531">
    <property type="entry name" value="N-acetyltransferase"/>
</dbReference>
<evidence type="ECO:0000259" key="1">
    <source>
        <dbReference type="PROSITE" id="PS51186"/>
    </source>
</evidence>
<proteinExistence type="predicted"/>
<protein>
    <recommendedName>
        <fullName evidence="1">N-acetyltransferase domain-containing protein</fullName>
    </recommendedName>
</protein>
<dbReference type="Proteomes" id="UP001208689">
    <property type="component" value="Chromosome"/>
</dbReference>
<sequence>MNLPKEQIQGNPLEPPVLIETKRLIIRNISLYELDSFLQYRNEPEVARYQSWEPNLDKAYGYNFINNLVSKKIGDPGNWNQIVWKLKETGQHIGDCALFVTEDAKQAEIGYTLATKFQKQGFATEAVSAIIDFAFNKLNLHRIYASCDCKNYSSFKLLEKLGFRREGHYIENIFFKGAWGDEFFYALLKKEWNYKKHI</sequence>
<name>A0ABY6I0Z6_9ARCH</name>
<dbReference type="PROSITE" id="PS51186">
    <property type="entry name" value="GNAT"/>
    <property type="match status" value="1"/>
</dbReference>
<dbReference type="PANTHER" id="PTHR43792">
    <property type="entry name" value="GNAT FAMILY, PUTATIVE (AFU_ORTHOLOGUE AFUA_3G00765)-RELATED-RELATED"/>
    <property type="match status" value="1"/>
</dbReference>
<dbReference type="InterPro" id="IPR000182">
    <property type="entry name" value="GNAT_dom"/>
</dbReference>